<dbReference type="EMBL" id="JAUUTY010000004">
    <property type="protein sequence ID" value="KAK1652938.1"/>
    <property type="molecule type" value="Genomic_DNA"/>
</dbReference>
<dbReference type="InterPro" id="IPR007321">
    <property type="entry name" value="Transposase_28"/>
</dbReference>
<dbReference type="AlphaFoldDB" id="A0AAD8WE73"/>
<name>A0AAD8WE73_LOLMU</name>
<keyword evidence="3" id="KW-1185">Reference proteome</keyword>
<protein>
    <recommendedName>
        <fullName evidence="1">Transposase (putative) gypsy type domain-containing protein</fullName>
    </recommendedName>
</protein>
<dbReference type="Proteomes" id="UP001231189">
    <property type="component" value="Unassembled WGS sequence"/>
</dbReference>
<accession>A0AAD8WE73</accession>
<reference evidence="2" key="1">
    <citation type="submission" date="2023-07" db="EMBL/GenBank/DDBJ databases">
        <title>A chromosome-level genome assembly of Lolium multiflorum.</title>
        <authorList>
            <person name="Chen Y."/>
            <person name="Copetti D."/>
            <person name="Kolliker R."/>
            <person name="Studer B."/>
        </authorList>
    </citation>
    <scope>NUCLEOTIDE SEQUENCE</scope>
    <source>
        <strain evidence="2">02402/16</strain>
        <tissue evidence="2">Leaf</tissue>
    </source>
</reference>
<gene>
    <name evidence="2" type="ORF">QYE76_070743</name>
</gene>
<proteinExistence type="predicted"/>
<comment type="caution">
    <text evidence="2">The sequence shown here is derived from an EMBL/GenBank/DDBJ whole genome shotgun (WGS) entry which is preliminary data.</text>
</comment>
<feature type="domain" description="Transposase (putative) gypsy type" evidence="1">
    <location>
        <begin position="16"/>
        <end position="78"/>
    </location>
</feature>
<evidence type="ECO:0000313" key="3">
    <source>
        <dbReference type="Proteomes" id="UP001231189"/>
    </source>
</evidence>
<evidence type="ECO:0000313" key="2">
    <source>
        <dbReference type="EMBL" id="KAK1652938.1"/>
    </source>
</evidence>
<dbReference type="Pfam" id="PF04195">
    <property type="entry name" value="Transposase_28"/>
    <property type="match status" value="1"/>
</dbReference>
<organism evidence="2 3">
    <name type="scientific">Lolium multiflorum</name>
    <name type="common">Italian ryegrass</name>
    <name type="synonym">Lolium perenne subsp. multiflorum</name>
    <dbReference type="NCBI Taxonomy" id="4521"/>
    <lineage>
        <taxon>Eukaryota</taxon>
        <taxon>Viridiplantae</taxon>
        <taxon>Streptophyta</taxon>
        <taxon>Embryophyta</taxon>
        <taxon>Tracheophyta</taxon>
        <taxon>Spermatophyta</taxon>
        <taxon>Magnoliopsida</taxon>
        <taxon>Liliopsida</taxon>
        <taxon>Poales</taxon>
        <taxon>Poaceae</taxon>
        <taxon>BOP clade</taxon>
        <taxon>Pooideae</taxon>
        <taxon>Poodae</taxon>
        <taxon>Poeae</taxon>
        <taxon>Poeae Chloroplast Group 2 (Poeae type)</taxon>
        <taxon>Loliodinae</taxon>
        <taxon>Loliinae</taxon>
        <taxon>Lolium</taxon>
    </lineage>
</organism>
<evidence type="ECO:0000259" key="1">
    <source>
        <dbReference type="Pfam" id="PF04195"/>
    </source>
</evidence>
<sequence length="97" mass="11001">MEPGTADIKEGFSRVYSCFIQEGLVPSLSSSAEAILLDCKQQLAHLHPNGLLMLSIFQRLYKVYVGIHPNVAMFFHYLYPHVESPELVTGRVTFFRV</sequence>